<keyword evidence="7 10" id="KW-0472">Membrane</keyword>
<evidence type="ECO:0000256" key="8">
    <source>
        <dbReference type="ARBA" id="ARBA00023306"/>
    </source>
</evidence>
<dbReference type="EMBL" id="FQTU01000003">
    <property type="protein sequence ID" value="SHE56090.1"/>
    <property type="molecule type" value="Genomic_DNA"/>
</dbReference>
<feature type="binding site" evidence="10">
    <location>
        <position position="124"/>
    </location>
    <ligand>
        <name>UDP-N-acetyl-alpha-D-glucosamine</name>
        <dbReference type="ChEBI" id="CHEBI:57705"/>
    </ligand>
</feature>
<dbReference type="HAMAP" id="MF_00033">
    <property type="entry name" value="MurG"/>
    <property type="match status" value="1"/>
</dbReference>
<dbReference type="InterPro" id="IPR006009">
    <property type="entry name" value="GlcNAc_MurG"/>
</dbReference>
<feature type="binding site" evidence="10">
    <location>
        <position position="301"/>
    </location>
    <ligand>
        <name>UDP-N-acetyl-alpha-D-glucosamine</name>
        <dbReference type="ChEBI" id="CHEBI:57705"/>
    </ligand>
</feature>
<dbReference type="GO" id="GO:0008360">
    <property type="term" value="P:regulation of cell shape"/>
    <property type="evidence" value="ECO:0007669"/>
    <property type="project" value="UniProtKB-KW"/>
</dbReference>
<dbReference type="OrthoDB" id="9808936at2"/>
<feature type="binding site" evidence="10">
    <location>
        <begin position="10"/>
        <end position="12"/>
    </location>
    <ligand>
        <name>UDP-N-acetyl-alpha-D-glucosamine</name>
        <dbReference type="ChEBI" id="CHEBI:57705"/>
    </ligand>
</feature>
<dbReference type="RefSeq" id="WP_073269762.1">
    <property type="nucleotide sequence ID" value="NZ_FQTU01000003.1"/>
</dbReference>
<dbReference type="GO" id="GO:0071555">
    <property type="term" value="P:cell wall organization"/>
    <property type="evidence" value="ECO:0007669"/>
    <property type="project" value="UniProtKB-KW"/>
</dbReference>
<comment type="similarity">
    <text evidence="10">Belongs to the glycosyltransferase 28 family. MurG subfamily.</text>
</comment>
<dbReference type="GO" id="GO:0005975">
    <property type="term" value="P:carbohydrate metabolic process"/>
    <property type="evidence" value="ECO:0007669"/>
    <property type="project" value="InterPro"/>
</dbReference>
<dbReference type="EC" id="2.4.1.227" evidence="10"/>
<dbReference type="InterPro" id="IPR004276">
    <property type="entry name" value="GlycoTrans_28_N"/>
</dbReference>
<keyword evidence="8 10" id="KW-0131">Cell cycle</keyword>
<keyword evidence="2 10" id="KW-0132">Cell division</keyword>
<dbReference type="PANTHER" id="PTHR21015:SF22">
    <property type="entry name" value="GLYCOSYLTRANSFERASE"/>
    <property type="match status" value="1"/>
</dbReference>
<gene>
    <name evidence="10" type="primary">murG</name>
    <name evidence="13" type="ORF">SAMN02746064_00771</name>
</gene>
<evidence type="ECO:0000313" key="13">
    <source>
        <dbReference type="EMBL" id="SHE56090.1"/>
    </source>
</evidence>
<dbReference type="Proteomes" id="UP000184251">
    <property type="component" value="Unassembled WGS sequence"/>
</dbReference>
<accession>A0A1M4UHQ8</accession>
<dbReference type="NCBIfam" id="TIGR01133">
    <property type="entry name" value="murG"/>
    <property type="match status" value="1"/>
</dbReference>
<name>A0A1M4UHQ8_9FIRM</name>
<comment type="subcellular location">
    <subcellularLocation>
        <location evidence="10">Cell membrane</location>
        <topology evidence="10">Peripheral membrane protein</topology>
        <orientation evidence="10">Cytoplasmic side</orientation>
    </subcellularLocation>
</comment>
<keyword evidence="14" id="KW-1185">Reference proteome</keyword>
<keyword evidence="5 10" id="KW-0133">Cell shape</keyword>
<dbReference type="UniPathway" id="UPA00219"/>
<evidence type="ECO:0000256" key="7">
    <source>
        <dbReference type="ARBA" id="ARBA00023136"/>
    </source>
</evidence>
<dbReference type="GO" id="GO:0051301">
    <property type="term" value="P:cell division"/>
    <property type="evidence" value="ECO:0007669"/>
    <property type="project" value="UniProtKB-KW"/>
</dbReference>
<evidence type="ECO:0000256" key="9">
    <source>
        <dbReference type="ARBA" id="ARBA00023316"/>
    </source>
</evidence>
<feature type="domain" description="Glycosyltransferase family 28 N-terminal" evidence="11">
    <location>
        <begin position="3"/>
        <end position="143"/>
    </location>
</feature>
<keyword evidence="9 10" id="KW-0961">Cell wall biogenesis/degradation</keyword>
<dbReference type="STRING" id="1120975.SAMN02746064_00771"/>
<dbReference type="Pfam" id="PF03033">
    <property type="entry name" value="Glyco_transf_28"/>
    <property type="match status" value="1"/>
</dbReference>
<evidence type="ECO:0000256" key="5">
    <source>
        <dbReference type="ARBA" id="ARBA00022960"/>
    </source>
</evidence>
<dbReference type="CDD" id="cd03785">
    <property type="entry name" value="GT28_MurG"/>
    <property type="match status" value="1"/>
</dbReference>
<dbReference type="GO" id="GO:0050511">
    <property type="term" value="F:undecaprenyldiphospho-muramoylpentapeptide beta-N-acetylglucosaminyltransferase activity"/>
    <property type="evidence" value="ECO:0007669"/>
    <property type="project" value="UniProtKB-UniRule"/>
</dbReference>
<comment type="pathway">
    <text evidence="10">Cell wall biogenesis; peptidoglycan biosynthesis.</text>
</comment>
<organism evidence="13 14">
    <name type="scientific">Alkalibacter saccharofermentans DSM 14828</name>
    <dbReference type="NCBI Taxonomy" id="1120975"/>
    <lineage>
        <taxon>Bacteria</taxon>
        <taxon>Bacillati</taxon>
        <taxon>Bacillota</taxon>
        <taxon>Clostridia</taxon>
        <taxon>Eubacteriales</taxon>
        <taxon>Eubacteriaceae</taxon>
        <taxon>Alkalibacter</taxon>
    </lineage>
</organism>
<comment type="catalytic activity">
    <reaction evidence="10">
        <text>di-trans,octa-cis-undecaprenyl diphospho-N-acetyl-alpha-D-muramoyl-L-alanyl-D-glutamyl-meso-2,6-diaminopimeloyl-D-alanyl-D-alanine + UDP-N-acetyl-alpha-D-glucosamine = di-trans,octa-cis-undecaprenyl diphospho-[N-acetyl-alpha-D-glucosaminyl-(1-&gt;4)]-N-acetyl-alpha-D-muramoyl-L-alanyl-D-glutamyl-meso-2,6-diaminopimeloyl-D-alanyl-D-alanine + UDP + H(+)</text>
        <dbReference type="Rhea" id="RHEA:31227"/>
        <dbReference type="ChEBI" id="CHEBI:15378"/>
        <dbReference type="ChEBI" id="CHEBI:57705"/>
        <dbReference type="ChEBI" id="CHEBI:58223"/>
        <dbReference type="ChEBI" id="CHEBI:61387"/>
        <dbReference type="ChEBI" id="CHEBI:61388"/>
        <dbReference type="EC" id="2.4.1.227"/>
    </reaction>
</comment>
<dbReference type="SUPFAM" id="SSF53756">
    <property type="entry name" value="UDP-Glycosyltransferase/glycogen phosphorylase"/>
    <property type="match status" value="1"/>
</dbReference>
<evidence type="ECO:0000259" key="12">
    <source>
        <dbReference type="Pfam" id="PF04101"/>
    </source>
</evidence>
<protein>
    <recommendedName>
        <fullName evidence="10">UDP-N-acetylglucosamine--N-acetylmuramyl-(pentapeptide) pyrophosphoryl-undecaprenol N-acetylglucosamine transferase</fullName>
        <ecNumber evidence="10">2.4.1.227</ecNumber>
    </recommendedName>
    <alternativeName>
        <fullName evidence="10">Undecaprenyl-PP-MurNAc-pentapeptide-UDPGlcNAc GlcNAc transferase</fullName>
    </alternativeName>
</protein>
<keyword evidence="6 10" id="KW-0573">Peptidoglycan synthesis</keyword>
<evidence type="ECO:0000256" key="6">
    <source>
        <dbReference type="ARBA" id="ARBA00022984"/>
    </source>
</evidence>
<reference evidence="13 14" key="1">
    <citation type="submission" date="2016-11" db="EMBL/GenBank/DDBJ databases">
        <authorList>
            <person name="Jaros S."/>
            <person name="Januszkiewicz K."/>
            <person name="Wedrychowicz H."/>
        </authorList>
    </citation>
    <scope>NUCLEOTIDE SEQUENCE [LARGE SCALE GENOMIC DNA]</scope>
    <source>
        <strain evidence="13 14">DSM 14828</strain>
    </source>
</reference>
<keyword evidence="3 10" id="KW-0328">Glycosyltransferase</keyword>
<dbReference type="GO" id="GO:0051991">
    <property type="term" value="F:UDP-N-acetyl-D-glucosamine:N-acetylmuramoyl-L-alanyl-D-glutamyl-meso-2,6-diaminopimelyl-D-alanyl-D-alanine-diphosphoundecaprenol 4-beta-N-acetylglucosaminlytransferase activity"/>
    <property type="evidence" value="ECO:0007669"/>
    <property type="project" value="RHEA"/>
</dbReference>
<comment type="caution">
    <text evidence="10">Lacks conserved residue(s) required for the propagation of feature annotation.</text>
</comment>
<proteinExistence type="inferred from homology"/>
<feature type="binding site" evidence="10">
    <location>
        <position position="166"/>
    </location>
    <ligand>
        <name>UDP-N-acetyl-alpha-D-glucosamine</name>
        <dbReference type="ChEBI" id="CHEBI:57705"/>
    </ligand>
</feature>
<sequence>MKVLIAAGGTGGHIYPAIAIAKAISEYEDGAEIRFVGTDRGMEKTIVPNAGYQLETIRVKGFARKLSMDTIKSAKELVMGMLDAKRLIKNYDPDVVIGMGGYVCGPVLLIASRMRIPTIIHEQNAFPGATNKLLSRFVDKVAISFPEAKRYFRDKDKVFLSGNPVRKEFFETDKKSAREKFGFSEDDFVIVSAGGSLGAASINNGMLELIKDKKDHDKIRIIHITGKANYESFLEMLKQNSIDPDASPGIKVLPYSDHIYEIYSCADLVVSRAGAMSVAELSATGTPAVLIPYPYATDNHQEFNARSLTDDGGGILILDSDLKQDSGILKSTVDFLMENPEKLNNMKAAAAKKAIPQSDVIFYKEMKKIIRSGKDGR</sequence>
<dbReference type="Gene3D" id="3.40.50.2000">
    <property type="entry name" value="Glycogen Phosphorylase B"/>
    <property type="match status" value="2"/>
</dbReference>
<comment type="function">
    <text evidence="10">Cell wall formation. Catalyzes the transfer of a GlcNAc subunit on undecaprenyl-pyrophosphoryl-MurNAc-pentapeptide (lipid intermediate I) to form undecaprenyl-pyrophosphoryl-MurNAc-(pentapeptide)GlcNAc (lipid intermediate II).</text>
</comment>
<evidence type="ECO:0000256" key="3">
    <source>
        <dbReference type="ARBA" id="ARBA00022676"/>
    </source>
</evidence>
<dbReference type="Pfam" id="PF04101">
    <property type="entry name" value="Glyco_tran_28_C"/>
    <property type="match status" value="1"/>
</dbReference>
<evidence type="ECO:0000256" key="10">
    <source>
        <dbReference type="HAMAP-Rule" id="MF_00033"/>
    </source>
</evidence>
<evidence type="ECO:0000256" key="4">
    <source>
        <dbReference type="ARBA" id="ARBA00022679"/>
    </source>
</evidence>
<dbReference type="PANTHER" id="PTHR21015">
    <property type="entry name" value="UDP-N-ACETYLGLUCOSAMINE--N-ACETYLMURAMYL-(PENTAPEPTIDE) PYROPHOSPHORYL-UNDECAPRENOL N-ACETYLGLUCOSAMINE TRANSFERASE 1"/>
    <property type="match status" value="1"/>
</dbReference>
<evidence type="ECO:0000259" key="11">
    <source>
        <dbReference type="Pfam" id="PF03033"/>
    </source>
</evidence>
<feature type="binding site" evidence="10">
    <location>
        <position position="196"/>
    </location>
    <ligand>
        <name>UDP-N-acetyl-alpha-D-glucosamine</name>
        <dbReference type="ChEBI" id="CHEBI:57705"/>
    </ligand>
</feature>
<dbReference type="GO" id="GO:0009252">
    <property type="term" value="P:peptidoglycan biosynthetic process"/>
    <property type="evidence" value="ECO:0007669"/>
    <property type="project" value="UniProtKB-UniRule"/>
</dbReference>
<evidence type="ECO:0000256" key="2">
    <source>
        <dbReference type="ARBA" id="ARBA00022618"/>
    </source>
</evidence>
<dbReference type="AlphaFoldDB" id="A0A1M4UHQ8"/>
<dbReference type="GO" id="GO:0005886">
    <property type="term" value="C:plasma membrane"/>
    <property type="evidence" value="ECO:0007669"/>
    <property type="project" value="UniProtKB-SubCell"/>
</dbReference>
<dbReference type="InterPro" id="IPR007235">
    <property type="entry name" value="Glyco_trans_28_C"/>
</dbReference>
<evidence type="ECO:0000256" key="1">
    <source>
        <dbReference type="ARBA" id="ARBA00022475"/>
    </source>
</evidence>
<keyword evidence="4 10" id="KW-0808">Transferase</keyword>
<feature type="domain" description="Glycosyl transferase family 28 C-terminal" evidence="12">
    <location>
        <begin position="190"/>
        <end position="354"/>
    </location>
</feature>
<evidence type="ECO:0000313" key="14">
    <source>
        <dbReference type="Proteomes" id="UP000184251"/>
    </source>
</evidence>
<keyword evidence="1 10" id="KW-1003">Cell membrane</keyword>